<evidence type="ECO:0000256" key="3">
    <source>
        <dbReference type="PROSITE-ProRule" id="PRU00649"/>
    </source>
</evidence>
<dbReference type="InterPro" id="IPR035441">
    <property type="entry name" value="TFIIS/LEDGF_dom_sf"/>
</dbReference>
<gene>
    <name evidence="6" type="ORF">CONCODRAFT_76692</name>
</gene>
<dbReference type="Proteomes" id="UP000070444">
    <property type="component" value="Unassembled WGS sequence"/>
</dbReference>
<proteinExistence type="inferred from homology"/>
<evidence type="ECO:0000313" key="6">
    <source>
        <dbReference type="EMBL" id="KXN74828.1"/>
    </source>
</evidence>
<comment type="function">
    <text evidence="1">Transcription factor involved in RNA polymerase II transcription regulation. May function in both SPT15/TBP post-recruitment and recruitment steps of transcription.</text>
</comment>
<evidence type="ECO:0000313" key="7">
    <source>
        <dbReference type="Proteomes" id="UP000070444"/>
    </source>
</evidence>
<dbReference type="AlphaFoldDB" id="A0A137PIJ7"/>
<dbReference type="PROSITE" id="PS51319">
    <property type="entry name" value="TFIIS_N"/>
    <property type="match status" value="1"/>
</dbReference>
<dbReference type="Pfam" id="PF08711">
    <property type="entry name" value="Med26"/>
    <property type="match status" value="1"/>
</dbReference>
<accession>A0A137PIJ7</accession>
<dbReference type="GO" id="GO:0016973">
    <property type="term" value="P:poly(A)+ mRNA export from nucleus"/>
    <property type="evidence" value="ECO:0007669"/>
    <property type="project" value="TreeGrafter"/>
</dbReference>
<feature type="compositionally biased region" description="Low complexity" evidence="4">
    <location>
        <begin position="59"/>
        <end position="72"/>
    </location>
</feature>
<feature type="region of interest" description="Disordered" evidence="4">
    <location>
        <begin position="1"/>
        <end position="111"/>
    </location>
</feature>
<protein>
    <recommendedName>
        <fullName evidence="5">TFIIS N-terminal domain-containing protein</fullName>
    </recommendedName>
</protein>
<feature type="compositionally biased region" description="Basic and acidic residues" evidence="4">
    <location>
        <begin position="98"/>
        <end position="111"/>
    </location>
</feature>
<name>A0A137PIJ7_CONC2</name>
<comment type="subcellular location">
    <subcellularLocation>
        <location evidence="3">Nucleus</location>
    </subcellularLocation>
</comment>
<feature type="compositionally biased region" description="Polar residues" evidence="4">
    <location>
        <begin position="44"/>
        <end position="58"/>
    </location>
</feature>
<dbReference type="GO" id="GO:0005634">
    <property type="term" value="C:nucleus"/>
    <property type="evidence" value="ECO:0007669"/>
    <property type="project" value="UniProtKB-SubCell"/>
</dbReference>
<dbReference type="STRING" id="796925.A0A137PIJ7"/>
<feature type="compositionally biased region" description="Basic and acidic residues" evidence="4">
    <location>
        <begin position="73"/>
        <end position="89"/>
    </location>
</feature>
<organism evidence="6 7">
    <name type="scientific">Conidiobolus coronatus (strain ATCC 28846 / CBS 209.66 / NRRL 28638)</name>
    <name type="common">Delacroixia coronata</name>
    <dbReference type="NCBI Taxonomy" id="796925"/>
    <lineage>
        <taxon>Eukaryota</taxon>
        <taxon>Fungi</taxon>
        <taxon>Fungi incertae sedis</taxon>
        <taxon>Zoopagomycota</taxon>
        <taxon>Entomophthoromycotina</taxon>
        <taxon>Entomophthoromycetes</taxon>
        <taxon>Entomophthorales</taxon>
        <taxon>Ancylistaceae</taxon>
        <taxon>Conidiobolus</taxon>
    </lineage>
</organism>
<dbReference type="PANTHER" id="PTHR46010">
    <property type="entry name" value="PROTEIN IWS1 HOMOLOG"/>
    <property type="match status" value="1"/>
</dbReference>
<evidence type="ECO:0000259" key="5">
    <source>
        <dbReference type="PROSITE" id="PS51319"/>
    </source>
</evidence>
<sequence>MSDKDNSPPSTKLEDDLFGDDVNVIPQSTTVEAPELSKPENKYPEQTTYSPSNPTLSANDTNINNSSGNNESSIKDENDYQSGEHVHEDNQEEPEVNEDPHGLDPNDPNYEKMKAHHQEMDAIIANLRPKRRRKKLTHEEEIIEEEQMEFKANDLVSKMVKAALDDLKLAMNHKFPIQKLNMLDEVEKKLSKINNADQFEAYCEVNLLGAVRSWLEPLGDGQLPPYHLIQKMLEFLNKMPIRTEHLETSYIGRIVFFYSKCKRTDVKIQRMADKLYMKWCRPILNISDDFRTSAKVLEFQNRGTSEGRGGLAAGAARKVKLSEFHKSLHKRLGQLGVKKAKGRAKSNLH</sequence>
<keyword evidence="7" id="KW-1185">Reference proteome</keyword>
<dbReference type="OrthoDB" id="21124at2759"/>
<dbReference type="SUPFAM" id="SSF47676">
    <property type="entry name" value="Conserved domain common to transcription factors TFIIS, elongin A, CRSP70"/>
    <property type="match status" value="1"/>
</dbReference>
<keyword evidence="3" id="KW-0539">Nucleus</keyword>
<evidence type="ECO:0000256" key="4">
    <source>
        <dbReference type="SAM" id="MobiDB-lite"/>
    </source>
</evidence>
<evidence type="ECO:0000256" key="1">
    <source>
        <dbReference type="ARBA" id="ARBA00037349"/>
    </source>
</evidence>
<dbReference type="Gene3D" id="1.20.930.10">
    <property type="entry name" value="Conserved domain common to transcription factors TFIIS, elongin A, CRSP70"/>
    <property type="match status" value="1"/>
</dbReference>
<dbReference type="InterPro" id="IPR017923">
    <property type="entry name" value="TFIIS_N"/>
</dbReference>
<dbReference type="PANTHER" id="PTHR46010:SF1">
    <property type="entry name" value="PROTEIN IWS1 HOMOLOG"/>
    <property type="match status" value="1"/>
</dbReference>
<dbReference type="InterPro" id="IPR051037">
    <property type="entry name" value="RNAPII_TF_IWS1"/>
</dbReference>
<evidence type="ECO:0000256" key="2">
    <source>
        <dbReference type="ARBA" id="ARBA00037992"/>
    </source>
</evidence>
<feature type="domain" description="TFIIS N-terminal" evidence="5">
    <location>
        <begin position="209"/>
        <end position="286"/>
    </location>
</feature>
<comment type="similarity">
    <text evidence="2">Belongs to the IWS1 family.</text>
</comment>
<reference evidence="6 7" key="1">
    <citation type="journal article" date="2015" name="Genome Biol. Evol.">
        <title>Phylogenomic analyses indicate that early fungi evolved digesting cell walls of algal ancestors of land plants.</title>
        <authorList>
            <person name="Chang Y."/>
            <person name="Wang S."/>
            <person name="Sekimoto S."/>
            <person name="Aerts A.L."/>
            <person name="Choi C."/>
            <person name="Clum A."/>
            <person name="LaButti K.M."/>
            <person name="Lindquist E.A."/>
            <person name="Yee Ngan C."/>
            <person name="Ohm R.A."/>
            <person name="Salamov A.A."/>
            <person name="Grigoriev I.V."/>
            <person name="Spatafora J.W."/>
            <person name="Berbee M.L."/>
        </authorList>
    </citation>
    <scope>NUCLEOTIDE SEQUENCE [LARGE SCALE GENOMIC DNA]</scope>
    <source>
        <strain evidence="6 7">NRRL 28638</strain>
    </source>
</reference>
<dbReference type="EMBL" id="KQ964420">
    <property type="protein sequence ID" value="KXN74828.1"/>
    <property type="molecule type" value="Genomic_DNA"/>
</dbReference>